<gene>
    <name evidence="1" type="ORF">EJA05_14005</name>
</gene>
<accession>A0A3S8UK34</accession>
<dbReference type="EMBL" id="CP034338">
    <property type="protein sequence ID" value="AZL68779.1"/>
    <property type="molecule type" value="Genomic_DNA"/>
</dbReference>
<evidence type="ECO:0000313" key="2">
    <source>
        <dbReference type="Proteomes" id="UP000268230"/>
    </source>
</evidence>
<name>A0A3S8UK34_9PSED</name>
<dbReference type="AlphaFoldDB" id="A0A3S8UK34"/>
<evidence type="ECO:0000313" key="1">
    <source>
        <dbReference type="EMBL" id="AZL68779.1"/>
    </source>
</evidence>
<organism evidence="1 2">
    <name type="scientific">Pseudomonas entomophila</name>
    <dbReference type="NCBI Taxonomy" id="312306"/>
    <lineage>
        <taxon>Bacteria</taxon>
        <taxon>Pseudomonadati</taxon>
        <taxon>Pseudomonadota</taxon>
        <taxon>Gammaproteobacteria</taxon>
        <taxon>Pseudomonadales</taxon>
        <taxon>Pseudomonadaceae</taxon>
        <taxon>Pseudomonas</taxon>
    </lineage>
</organism>
<dbReference type="KEGG" id="pory:EJA05_14005"/>
<dbReference type="OrthoDB" id="6592844at2"/>
<protein>
    <submittedName>
        <fullName evidence="1">DUF2313 domain-containing protein</fullName>
    </submittedName>
</protein>
<reference evidence="1 2" key="1">
    <citation type="submission" date="2018-12" db="EMBL/GenBank/DDBJ databases">
        <authorList>
            <person name="Li S."/>
            <person name="Yang R."/>
            <person name="Chen G."/>
            <person name="Zou L."/>
            <person name="Zhang C."/>
            <person name="Chen Y."/>
            <person name="Liu Z."/>
            <person name="Li Y."/>
            <person name="Yan Y."/>
            <person name="Huang M."/>
            <person name="Chen T."/>
        </authorList>
    </citation>
    <scope>NUCLEOTIDE SEQUENCE [LARGE SCALE GENOMIC DNA]</scope>
    <source>
        <strain evidence="1 2">1257</strain>
    </source>
</reference>
<dbReference type="Proteomes" id="UP000268230">
    <property type="component" value="Chromosome"/>
</dbReference>
<dbReference type="Pfam" id="PF10076">
    <property type="entry name" value="Phage_Mu_Gp48"/>
    <property type="match status" value="1"/>
</dbReference>
<proteinExistence type="predicted"/>
<dbReference type="InterPro" id="IPR018755">
    <property type="entry name" value="Phage_Mu_Gp48"/>
</dbReference>
<sequence length="199" mass="22192">MAVRTASDYHAQLRSLLPPGPAWELEFNPGLDQLLQRGGMVLAAEDLRAADLLAESNPDMVRELVPDWERVMQLPDPCMGESPKFEDRQLAVRRRLVEVGGQSPAYFVELAIAQGYPNAKVIEHRAPRFGRSRFGSARFGTWAAQFMWTLDTGPRRRIGRRFGAAYFGETFGGSPSGALECLLRRSAPAHALEFIKYGD</sequence>